<feature type="region of interest" description="Disordered" evidence="4">
    <location>
        <begin position="124"/>
        <end position="149"/>
    </location>
</feature>
<dbReference type="InterPro" id="IPR029069">
    <property type="entry name" value="HotDog_dom_sf"/>
</dbReference>
<dbReference type="HOGENOM" id="CLU_050164_2_0_5"/>
<dbReference type="CDD" id="cd03442">
    <property type="entry name" value="BFIT_BACH"/>
    <property type="match status" value="1"/>
</dbReference>
<organism evidence="6 7">
    <name type="scientific">Methylobacterium nodulans (strain LMG 21967 / CNCM I-2342 / ORS 2060)</name>
    <dbReference type="NCBI Taxonomy" id="460265"/>
    <lineage>
        <taxon>Bacteria</taxon>
        <taxon>Pseudomonadati</taxon>
        <taxon>Pseudomonadota</taxon>
        <taxon>Alphaproteobacteria</taxon>
        <taxon>Hyphomicrobiales</taxon>
        <taxon>Methylobacteriaceae</taxon>
        <taxon>Methylobacterium</taxon>
    </lineage>
</organism>
<evidence type="ECO:0000256" key="2">
    <source>
        <dbReference type="ARBA" id="ARBA00022801"/>
    </source>
</evidence>
<evidence type="ECO:0000313" key="6">
    <source>
        <dbReference type="EMBL" id="ACL61482.1"/>
    </source>
</evidence>
<dbReference type="GO" id="GO:0052816">
    <property type="term" value="F:long-chain fatty acyl-CoA hydrolase activity"/>
    <property type="evidence" value="ECO:0007669"/>
    <property type="project" value="TreeGrafter"/>
</dbReference>
<dbReference type="Proteomes" id="UP000008207">
    <property type="component" value="Chromosome"/>
</dbReference>
<dbReference type="STRING" id="460265.Mnod_6721"/>
<dbReference type="GO" id="GO:0005829">
    <property type="term" value="C:cytosol"/>
    <property type="evidence" value="ECO:0007669"/>
    <property type="project" value="TreeGrafter"/>
</dbReference>
<dbReference type="eggNOG" id="COG1607">
    <property type="taxonomic scope" value="Bacteria"/>
</dbReference>
<evidence type="ECO:0000256" key="3">
    <source>
        <dbReference type="PROSITE-ProRule" id="PRU01106"/>
    </source>
</evidence>
<dbReference type="InterPro" id="IPR033120">
    <property type="entry name" value="HOTDOG_ACOT"/>
</dbReference>
<name>B8IEY9_METNO</name>
<feature type="compositionally biased region" description="Gly residues" evidence="4">
    <location>
        <begin position="140"/>
        <end position="149"/>
    </location>
</feature>
<keyword evidence="2 3" id="KW-0378">Hydrolase</keyword>
<dbReference type="KEGG" id="mno:Mnod_6721"/>
<dbReference type="GO" id="GO:0006637">
    <property type="term" value="P:acyl-CoA metabolic process"/>
    <property type="evidence" value="ECO:0007669"/>
    <property type="project" value="TreeGrafter"/>
</dbReference>
<evidence type="ECO:0000313" key="7">
    <source>
        <dbReference type="Proteomes" id="UP000008207"/>
    </source>
</evidence>
<dbReference type="SUPFAM" id="SSF54637">
    <property type="entry name" value="Thioesterase/thiol ester dehydrase-isomerase"/>
    <property type="match status" value="1"/>
</dbReference>
<sequence length="149" mass="15909">MSSEPPAAVPDWGAPVIRTIAMPADTNPAGDIFGGWLMAQMDLAAGNVAARRARGRCATIAVEGMTFLHPVSVGDEVSLYARIVAVGRSSIRIQIEAWRRARESEETIKVTQALFTFVAIDKDRRPRPVPPEPAPPTAGDNGGFGAWSV</sequence>
<dbReference type="PROSITE" id="PS51770">
    <property type="entry name" value="HOTDOG_ACOT"/>
    <property type="match status" value="1"/>
</dbReference>
<evidence type="ECO:0000256" key="1">
    <source>
        <dbReference type="ARBA" id="ARBA00010458"/>
    </source>
</evidence>
<gene>
    <name evidence="6" type="ordered locus">Mnod_6721</name>
</gene>
<dbReference type="PANTHER" id="PTHR11049:SF5">
    <property type="entry name" value="ACYL-COA THIOESTER HYDROLASE YCIA"/>
    <property type="match status" value="1"/>
</dbReference>
<proteinExistence type="inferred from homology"/>
<evidence type="ECO:0000256" key="4">
    <source>
        <dbReference type="SAM" id="MobiDB-lite"/>
    </source>
</evidence>
<dbReference type="GO" id="GO:0009062">
    <property type="term" value="P:fatty acid catabolic process"/>
    <property type="evidence" value="ECO:0007669"/>
    <property type="project" value="TreeGrafter"/>
</dbReference>
<dbReference type="PANTHER" id="PTHR11049">
    <property type="entry name" value="ACYL COENZYME A THIOESTER HYDROLASE"/>
    <property type="match status" value="1"/>
</dbReference>
<dbReference type="AlphaFoldDB" id="B8IEY9"/>
<dbReference type="InterPro" id="IPR006683">
    <property type="entry name" value="Thioestr_dom"/>
</dbReference>
<dbReference type="Gene3D" id="3.10.129.10">
    <property type="entry name" value="Hotdog Thioesterase"/>
    <property type="match status" value="1"/>
</dbReference>
<dbReference type="OrthoDB" id="9801856at2"/>
<dbReference type="InterPro" id="IPR040170">
    <property type="entry name" value="Cytosol_ACT"/>
</dbReference>
<reference evidence="6 7" key="1">
    <citation type="submission" date="2009-01" db="EMBL/GenBank/DDBJ databases">
        <title>Complete sequence of chromosome of Methylobacterium nodulans ORS 2060.</title>
        <authorList>
            <consortium name="US DOE Joint Genome Institute"/>
            <person name="Lucas S."/>
            <person name="Copeland A."/>
            <person name="Lapidus A."/>
            <person name="Glavina del Rio T."/>
            <person name="Dalin E."/>
            <person name="Tice H."/>
            <person name="Bruce D."/>
            <person name="Goodwin L."/>
            <person name="Pitluck S."/>
            <person name="Sims D."/>
            <person name="Brettin T."/>
            <person name="Detter J.C."/>
            <person name="Han C."/>
            <person name="Larimer F."/>
            <person name="Land M."/>
            <person name="Hauser L."/>
            <person name="Kyrpides N."/>
            <person name="Ivanova N."/>
            <person name="Marx C.J."/>
            <person name="Richardson P."/>
        </authorList>
    </citation>
    <scope>NUCLEOTIDE SEQUENCE [LARGE SCALE GENOMIC DNA]</scope>
    <source>
        <strain evidence="7">LMG 21967 / CNCM I-2342 / ORS 2060</strain>
    </source>
</reference>
<evidence type="ECO:0000259" key="5">
    <source>
        <dbReference type="PROSITE" id="PS51770"/>
    </source>
</evidence>
<protein>
    <submittedName>
        <fullName evidence="6">Thioesterase superfamily protein</fullName>
    </submittedName>
</protein>
<dbReference type="RefSeq" id="WP_015933051.1">
    <property type="nucleotide sequence ID" value="NC_011894.1"/>
</dbReference>
<feature type="domain" description="HotDog ACOT-type" evidence="5">
    <location>
        <begin position="11"/>
        <end position="123"/>
    </location>
</feature>
<comment type="similarity">
    <text evidence="1">Belongs to the acyl coenzyme A hydrolase family.</text>
</comment>
<dbReference type="Pfam" id="PF03061">
    <property type="entry name" value="4HBT"/>
    <property type="match status" value="1"/>
</dbReference>
<dbReference type="EMBL" id="CP001349">
    <property type="protein sequence ID" value="ACL61482.1"/>
    <property type="molecule type" value="Genomic_DNA"/>
</dbReference>
<keyword evidence="7" id="KW-1185">Reference proteome</keyword>
<accession>B8IEY9</accession>